<dbReference type="PROSITE" id="PS50011">
    <property type="entry name" value="PROTEIN_KINASE_DOM"/>
    <property type="match status" value="1"/>
</dbReference>
<proteinExistence type="predicted"/>
<protein>
    <submittedName>
        <fullName evidence="2">Kinase-like domain-containing protein</fullName>
    </submittedName>
</protein>
<organism evidence="2 3">
    <name type="scientific">Tuber borchii</name>
    <name type="common">White truffle</name>
    <dbReference type="NCBI Taxonomy" id="42251"/>
    <lineage>
        <taxon>Eukaryota</taxon>
        <taxon>Fungi</taxon>
        <taxon>Dikarya</taxon>
        <taxon>Ascomycota</taxon>
        <taxon>Pezizomycotina</taxon>
        <taxon>Pezizomycetes</taxon>
        <taxon>Pezizales</taxon>
        <taxon>Tuberaceae</taxon>
        <taxon>Tuber</taxon>
    </lineage>
</organism>
<keyword evidence="2" id="KW-0808">Transferase</keyword>
<dbReference type="SMART" id="SM00220">
    <property type="entry name" value="S_TKc"/>
    <property type="match status" value="1"/>
</dbReference>
<dbReference type="OrthoDB" id="1911848at2759"/>
<gene>
    <name evidence="2" type="ORF">B9Z19DRAFT_1087972</name>
</gene>
<reference evidence="2 3" key="1">
    <citation type="submission" date="2017-04" db="EMBL/GenBank/DDBJ databases">
        <title>Draft genome sequence of Tuber borchii Vittad., a whitish edible truffle.</title>
        <authorList>
            <consortium name="DOE Joint Genome Institute"/>
            <person name="Murat C."/>
            <person name="Kuo A."/>
            <person name="Barry K.W."/>
            <person name="Clum A."/>
            <person name="Dockter R.B."/>
            <person name="Fauchery L."/>
            <person name="Iotti M."/>
            <person name="Kohler A."/>
            <person name="Labutti K."/>
            <person name="Lindquist E.A."/>
            <person name="Lipzen A."/>
            <person name="Ohm R.A."/>
            <person name="Wang M."/>
            <person name="Grigoriev I.V."/>
            <person name="Zambonelli A."/>
            <person name="Martin F.M."/>
        </authorList>
    </citation>
    <scope>NUCLEOTIDE SEQUENCE [LARGE SCALE GENOMIC DNA]</scope>
    <source>
        <strain evidence="2 3">Tbo3840</strain>
    </source>
</reference>
<evidence type="ECO:0000313" key="3">
    <source>
        <dbReference type="Proteomes" id="UP000244722"/>
    </source>
</evidence>
<dbReference type="GO" id="GO:0004672">
    <property type="term" value="F:protein kinase activity"/>
    <property type="evidence" value="ECO:0007669"/>
    <property type="project" value="InterPro"/>
</dbReference>
<evidence type="ECO:0000313" key="2">
    <source>
        <dbReference type="EMBL" id="PUU76600.1"/>
    </source>
</evidence>
<comment type="caution">
    <text evidence="2">The sequence shown here is derived from an EMBL/GenBank/DDBJ whole genome shotgun (WGS) entry which is preliminary data.</text>
</comment>
<dbReference type="InterPro" id="IPR011009">
    <property type="entry name" value="Kinase-like_dom_sf"/>
</dbReference>
<keyword evidence="3" id="KW-1185">Reference proteome</keyword>
<dbReference type="STRING" id="42251.A0A2T6ZM82"/>
<feature type="domain" description="Protein kinase" evidence="1">
    <location>
        <begin position="191"/>
        <end position="508"/>
    </location>
</feature>
<evidence type="ECO:0000259" key="1">
    <source>
        <dbReference type="PROSITE" id="PS50011"/>
    </source>
</evidence>
<dbReference type="InterPro" id="IPR000719">
    <property type="entry name" value="Prot_kinase_dom"/>
</dbReference>
<dbReference type="PANTHER" id="PTHR37542:SF1">
    <property type="entry name" value="PRION-INHIBITION AND PROPAGATION HELO DOMAIN-CONTAINING PROTEIN"/>
    <property type="match status" value="1"/>
</dbReference>
<sequence length="508" mass="57134">MEAVGLAFGILGTLDICLRTGQNLRERYKDIRNAGRDVDDLNLRVENVWIHIAYQLSTVQSSGDEVPLVLRDHIGVLLDKLVFCLHTACKNIDKVTDNTGKTRALKFALFLKGSLEKDVSALEKWRDMFGSTFYMLSIPKNPTLDRILSMEVRKNAPPVGSALANVKAIRDVQANDPTKHFSSVWLPPVRMYFPNPIGYSKSHIVLDENTHTKYIMETITVDQGQRNYDQLDRDVTKLATVLRESKNVPGILTCKGVVRKVGMNRLPEEFQFILEMPHGLGDTPSCLRSVLHKSAHEPHPLEERILLARQIANAVIFVHNLNFVHKNMRPDTILVFPNPGKTLGTPFLVGFQMFRSADGVTYRSGDDDWSKNLYRHPSRQGTHPDNIYRMQHDIYSLGVILLEVGLWAPFVDQAGHPGEALSQIVPILQDRDQRKGATRIKKQLVSMATHYLPPRMGTRYADVVVACLTCLDKNSELGTEGEFLEDDGILVGVRFVQHVSGVLEEIAV</sequence>
<name>A0A2T6ZM82_TUBBO</name>
<dbReference type="SUPFAM" id="SSF56112">
    <property type="entry name" value="Protein kinase-like (PK-like)"/>
    <property type="match status" value="1"/>
</dbReference>
<dbReference type="GO" id="GO:0005524">
    <property type="term" value="F:ATP binding"/>
    <property type="evidence" value="ECO:0007669"/>
    <property type="project" value="InterPro"/>
</dbReference>
<accession>A0A2T6ZM82</accession>
<keyword evidence="2" id="KW-0418">Kinase</keyword>
<dbReference type="PANTHER" id="PTHR37542">
    <property type="entry name" value="HELO DOMAIN-CONTAINING PROTEIN-RELATED"/>
    <property type="match status" value="1"/>
</dbReference>
<dbReference type="Gene3D" id="1.10.510.10">
    <property type="entry name" value="Transferase(Phosphotransferase) domain 1"/>
    <property type="match status" value="1"/>
</dbReference>
<dbReference type="Proteomes" id="UP000244722">
    <property type="component" value="Unassembled WGS sequence"/>
</dbReference>
<dbReference type="EMBL" id="NESQ01000182">
    <property type="protein sequence ID" value="PUU76600.1"/>
    <property type="molecule type" value="Genomic_DNA"/>
</dbReference>
<dbReference type="AlphaFoldDB" id="A0A2T6ZM82"/>